<reference evidence="1" key="1">
    <citation type="journal article" date="2014" name="Int. J. Syst. Evol. Microbiol.">
        <title>Complete genome sequence of Corynebacterium casei LMG S-19264T (=DSM 44701T), isolated from a smear-ripened cheese.</title>
        <authorList>
            <consortium name="US DOE Joint Genome Institute (JGI-PGF)"/>
            <person name="Walter F."/>
            <person name="Albersmeier A."/>
            <person name="Kalinowski J."/>
            <person name="Ruckert C."/>
        </authorList>
    </citation>
    <scope>NUCLEOTIDE SEQUENCE</scope>
    <source>
        <strain evidence="1">CGMCC 1.14984</strain>
    </source>
</reference>
<reference evidence="2 4" key="2">
    <citation type="submission" date="2020-02" db="EMBL/GenBank/DDBJ databases">
        <title>Genome sequence of Parvularcula flava strain NH6-79.</title>
        <authorList>
            <person name="Abdul Karim M.H."/>
            <person name="Lam M.Q."/>
            <person name="Chen S.J."/>
            <person name="Yahya A."/>
            <person name="Shahir S."/>
            <person name="Shamsir M.S."/>
            <person name="Chong C.S."/>
        </authorList>
    </citation>
    <scope>NUCLEOTIDE SEQUENCE [LARGE SCALE GENOMIC DNA]</scope>
    <source>
        <strain evidence="2 4">NH6-79</strain>
    </source>
</reference>
<dbReference type="RefSeq" id="WP_166426614.1">
    <property type="nucleotide sequence ID" value="NZ_VCJR02000007.1"/>
</dbReference>
<proteinExistence type="predicted"/>
<dbReference type="AlphaFoldDB" id="A0A8J3A6F5"/>
<dbReference type="EMBL" id="VCJR02000007">
    <property type="protein sequence ID" value="NHK29630.1"/>
    <property type="molecule type" value="Genomic_DNA"/>
</dbReference>
<reference evidence="1" key="3">
    <citation type="submission" date="2020-09" db="EMBL/GenBank/DDBJ databases">
        <authorList>
            <person name="Sun Q."/>
            <person name="Zhou Y."/>
        </authorList>
    </citation>
    <scope>NUCLEOTIDE SEQUENCE</scope>
    <source>
        <strain evidence="1">CGMCC 1.14984</strain>
    </source>
</reference>
<dbReference type="Proteomes" id="UP000621856">
    <property type="component" value="Unassembled WGS sequence"/>
</dbReference>
<dbReference type="EMBL" id="BMGZ01000006">
    <property type="protein sequence ID" value="GGI02282.1"/>
    <property type="molecule type" value="Genomic_DNA"/>
</dbReference>
<sequence length="232" mass="26534">MREHIEAEITRTGLGLKAVVRGVKNRPENLTVGNVERSLFGDYKTIRADVYAFYVALYASLPDGAGTDTRHLRRRGIIRMDSPEGRELCTDFERLNIAPETLCDLYPEIESKPITLYKYFTGSRKTMPEAEYERLRHALSDLASKGEKELAKLRSIASGKVRISKDYLQDLQTQIARTGQQPEALFAQYPELPHEVKPARIRQWLSDIIRHEAPERLEYVLATYRALPDSTP</sequence>
<evidence type="ECO:0000313" key="3">
    <source>
        <dbReference type="Proteomes" id="UP000621856"/>
    </source>
</evidence>
<protein>
    <submittedName>
        <fullName evidence="1">Uncharacterized protein</fullName>
    </submittedName>
</protein>
<keyword evidence="4" id="KW-1185">Reference proteome</keyword>
<organism evidence="1 3">
    <name type="scientific">Aquisalinus luteolus</name>
    <dbReference type="NCBI Taxonomy" id="1566827"/>
    <lineage>
        <taxon>Bacteria</taxon>
        <taxon>Pseudomonadati</taxon>
        <taxon>Pseudomonadota</taxon>
        <taxon>Alphaproteobacteria</taxon>
        <taxon>Parvularculales</taxon>
        <taxon>Parvularculaceae</taxon>
        <taxon>Aquisalinus</taxon>
    </lineage>
</organism>
<comment type="caution">
    <text evidence="1">The sequence shown here is derived from an EMBL/GenBank/DDBJ whole genome shotgun (WGS) entry which is preliminary data.</text>
</comment>
<dbReference type="Proteomes" id="UP000818603">
    <property type="component" value="Unassembled WGS sequence"/>
</dbReference>
<name>A0A8J3A6F5_9PROT</name>
<gene>
    <name evidence="2" type="ORF">FF098_017110</name>
    <name evidence="1" type="ORF">GCM10011355_34920</name>
</gene>
<accession>A0A8J3A6F5</accession>
<evidence type="ECO:0000313" key="2">
    <source>
        <dbReference type="EMBL" id="NHK29630.1"/>
    </source>
</evidence>
<evidence type="ECO:0000313" key="1">
    <source>
        <dbReference type="EMBL" id="GGI02282.1"/>
    </source>
</evidence>
<evidence type="ECO:0000313" key="4">
    <source>
        <dbReference type="Proteomes" id="UP000818603"/>
    </source>
</evidence>